<keyword evidence="5" id="KW-0997">Cell inner membrane</keyword>
<sequence length="542" mass="57298">MRKNLPVTQREIVLADRRTIVSTTDLKGRITYANPYFVEVSGFTLDELIGAPQNLVRHPDMPEEAFGDLWATIKQGRPWTGMVKNRCKNGDYYWVMANVTPVLENGRPVGYMSVRTRPSRQEVGDAERLYASMRSAQCALALRNGQLVRKGLPGRLAALARMRISTQAGLLAALSTGGALALAAGAGTTSGRALAALVGLSGILSWVLVQRRILTPLRSATSLSLRLAGGDMTSLECTSVDSEMGRLVSALRQVGVNLRSVIGDVRDNFGEMRVATGEIAQGNMDLSGRTETQASNLQETAASMEQLSRSVEDNTQHLGKAAELAGKAVETAMQGNASVEAMLASMDAVATSSRQILDIIGMIESIAFQTNILALNAAVEAARAGEQGRGFAVVASEVRNLAARCSASAKDVAVLVNASIGRVDEGVRISRVVGTQVRHVTDAIDDVKQVMHEISVAAEEQGRGIAQVNSAVTHLDALTQQNAALVEQAAAATTSLVDQTDSIANALAVFKLEDAGAAAQPGARPRQAMPRSPALALAPRPA</sequence>
<dbReference type="EMBL" id="FOLD01000017">
    <property type="protein sequence ID" value="SFD14464.1"/>
    <property type="molecule type" value="Genomic_DNA"/>
</dbReference>
<protein>
    <submittedName>
        <fullName evidence="16">Methyl-accepting chemotaxis sensory transducer with Pas/Pac sensor</fullName>
    </submittedName>
</protein>
<dbReference type="GO" id="GO:0004888">
    <property type="term" value="F:transmembrane signaling receptor activity"/>
    <property type="evidence" value="ECO:0007669"/>
    <property type="project" value="TreeGrafter"/>
</dbReference>
<dbReference type="Gene3D" id="1.10.287.950">
    <property type="entry name" value="Methyl-accepting chemotaxis protein"/>
    <property type="match status" value="1"/>
</dbReference>
<dbReference type="Pfam" id="PF00015">
    <property type="entry name" value="MCPsignal"/>
    <property type="match status" value="1"/>
</dbReference>
<evidence type="ECO:0000256" key="9">
    <source>
        <dbReference type="ARBA" id="ARBA00029447"/>
    </source>
</evidence>
<evidence type="ECO:0000256" key="8">
    <source>
        <dbReference type="ARBA" id="ARBA00023136"/>
    </source>
</evidence>
<organism evidence="16 17">
    <name type="scientific">Massilia yuzhufengensis</name>
    <dbReference type="NCBI Taxonomy" id="1164594"/>
    <lineage>
        <taxon>Bacteria</taxon>
        <taxon>Pseudomonadati</taxon>
        <taxon>Pseudomonadota</taxon>
        <taxon>Betaproteobacteria</taxon>
        <taxon>Burkholderiales</taxon>
        <taxon>Oxalobacteraceae</taxon>
        <taxon>Telluria group</taxon>
        <taxon>Massilia</taxon>
    </lineage>
</organism>
<keyword evidence="7 12" id="KW-1133">Transmembrane helix</keyword>
<comment type="subcellular location">
    <subcellularLocation>
        <location evidence="1">Cell inner membrane</location>
        <topology evidence="1">Multi-pass membrane protein</topology>
    </subcellularLocation>
</comment>
<keyword evidence="3" id="KW-0488">Methylation</keyword>
<evidence type="ECO:0000259" key="13">
    <source>
        <dbReference type="PROSITE" id="PS50111"/>
    </source>
</evidence>
<evidence type="ECO:0000256" key="7">
    <source>
        <dbReference type="ARBA" id="ARBA00022989"/>
    </source>
</evidence>
<dbReference type="Proteomes" id="UP000198639">
    <property type="component" value="Unassembled WGS sequence"/>
</dbReference>
<dbReference type="OrthoDB" id="9806477at2"/>
<evidence type="ECO:0000256" key="10">
    <source>
        <dbReference type="PROSITE-ProRule" id="PRU00284"/>
    </source>
</evidence>
<dbReference type="RefSeq" id="WP_091875344.1">
    <property type="nucleotide sequence ID" value="NZ_FOLD01000017.1"/>
</dbReference>
<dbReference type="InterPro" id="IPR051310">
    <property type="entry name" value="MCP_chemotaxis"/>
</dbReference>
<keyword evidence="4" id="KW-0145">Chemotaxis</keyword>
<evidence type="ECO:0000256" key="3">
    <source>
        <dbReference type="ARBA" id="ARBA00022481"/>
    </source>
</evidence>
<comment type="similarity">
    <text evidence="9">Belongs to the methyl-accepting chemotaxis (MCP) protein family.</text>
</comment>
<dbReference type="PANTHER" id="PTHR43531">
    <property type="entry name" value="PROTEIN ICFG"/>
    <property type="match status" value="1"/>
</dbReference>
<evidence type="ECO:0000313" key="17">
    <source>
        <dbReference type="Proteomes" id="UP000198639"/>
    </source>
</evidence>
<dbReference type="InterPro" id="IPR013655">
    <property type="entry name" value="PAS_fold_3"/>
</dbReference>
<evidence type="ECO:0000256" key="6">
    <source>
        <dbReference type="ARBA" id="ARBA00022692"/>
    </source>
</evidence>
<feature type="domain" description="PAS" evidence="14">
    <location>
        <begin position="25"/>
        <end position="50"/>
    </location>
</feature>
<dbReference type="Pfam" id="PF08447">
    <property type="entry name" value="PAS_3"/>
    <property type="match status" value="1"/>
</dbReference>
<dbReference type="AlphaFoldDB" id="A0A1I1PX47"/>
<dbReference type="CDD" id="cd00130">
    <property type="entry name" value="PAS"/>
    <property type="match status" value="1"/>
</dbReference>
<dbReference type="InterPro" id="IPR001610">
    <property type="entry name" value="PAC"/>
</dbReference>
<evidence type="ECO:0000259" key="15">
    <source>
        <dbReference type="PROSITE" id="PS50885"/>
    </source>
</evidence>
<dbReference type="GO" id="GO:0005886">
    <property type="term" value="C:plasma membrane"/>
    <property type="evidence" value="ECO:0007669"/>
    <property type="project" value="UniProtKB-SubCell"/>
</dbReference>
<feature type="domain" description="Methyl-accepting transducer" evidence="13">
    <location>
        <begin position="268"/>
        <end position="497"/>
    </location>
</feature>
<dbReference type="GO" id="GO:0052131">
    <property type="term" value="P:positive aerotaxis"/>
    <property type="evidence" value="ECO:0007669"/>
    <property type="project" value="UniProtKB-ARBA"/>
</dbReference>
<dbReference type="Gene3D" id="3.30.450.20">
    <property type="entry name" value="PAS domain"/>
    <property type="match status" value="1"/>
</dbReference>
<keyword evidence="6 12" id="KW-0812">Transmembrane</keyword>
<evidence type="ECO:0000259" key="14">
    <source>
        <dbReference type="PROSITE" id="PS50112"/>
    </source>
</evidence>
<dbReference type="SUPFAM" id="SSF55785">
    <property type="entry name" value="PYP-like sensor domain (PAS domain)"/>
    <property type="match status" value="1"/>
</dbReference>
<dbReference type="SMART" id="SM00086">
    <property type="entry name" value="PAC"/>
    <property type="match status" value="1"/>
</dbReference>
<feature type="transmembrane region" description="Helical" evidence="12">
    <location>
        <begin position="168"/>
        <end position="187"/>
    </location>
</feature>
<dbReference type="SUPFAM" id="SSF58104">
    <property type="entry name" value="Methyl-accepting chemotaxis protein (MCP) signaling domain"/>
    <property type="match status" value="1"/>
</dbReference>
<dbReference type="PROSITE" id="PS50112">
    <property type="entry name" value="PAS"/>
    <property type="match status" value="1"/>
</dbReference>
<dbReference type="InterPro" id="IPR000014">
    <property type="entry name" value="PAS"/>
</dbReference>
<reference evidence="17" key="1">
    <citation type="submission" date="2016-10" db="EMBL/GenBank/DDBJ databases">
        <authorList>
            <person name="Varghese N."/>
            <person name="Submissions S."/>
        </authorList>
    </citation>
    <scope>NUCLEOTIDE SEQUENCE [LARGE SCALE GENOMIC DNA]</scope>
    <source>
        <strain evidence="17">CGMCC 1.12041</strain>
    </source>
</reference>
<dbReference type="PANTHER" id="PTHR43531:SF14">
    <property type="entry name" value="METHYL-ACCEPTING CHEMOTAXIS PROTEIN I-RELATED"/>
    <property type="match status" value="1"/>
</dbReference>
<dbReference type="FunFam" id="3.30.450.20:FF:000046">
    <property type="entry name" value="Aerotaxis sensor receptor"/>
    <property type="match status" value="1"/>
</dbReference>
<keyword evidence="8 12" id="KW-0472">Membrane</keyword>
<accession>A0A1I1PX47</accession>
<evidence type="ECO:0000256" key="5">
    <source>
        <dbReference type="ARBA" id="ARBA00022519"/>
    </source>
</evidence>
<dbReference type="InterPro" id="IPR004089">
    <property type="entry name" value="MCPsignal_dom"/>
</dbReference>
<keyword evidence="10" id="KW-0807">Transducer</keyword>
<dbReference type="PROSITE" id="PS50111">
    <property type="entry name" value="CHEMOTAXIS_TRANSDUC_2"/>
    <property type="match status" value="1"/>
</dbReference>
<dbReference type="PROSITE" id="PS50885">
    <property type="entry name" value="HAMP"/>
    <property type="match status" value="1"/>
</dbReference>
<dbReference type="STRING" id="1164594.SAMN05216204_11757"/>
<dbReference type="FunFam" id="1.10.287.950:FF:000001">
    <property type="entry name" value="Methyl-accepting chemotaxis sensory transducer"/>
    <property type="match status" value="1"/>
</dbReference>
<evidence type="ECO:0000256" key="11">
    <source>
        <dbReference type="SAM" id="MobiDB-lite"/>
    </source>
</evidence>
<feature type="transmembrane region" description="Helical" evidence="12">
    <location>
        <begin position="193"/>
        <end position="209"/>
    </location>
</feature>
<dbReference type="InterPro" id="IPR003660">
    <property type="entry name" value="HAMP_dom"/>
</dbReference>
<dbReference type="SMART" id="SM00283">
    <property type="entry name" value="MA"/>
    <property type="match status" value="1"/>
</dbReference>
<evidence type="ECO:0000313" key="16">
    <source>
        <dbReference type="EMBL" id="SFD14464.1"/>
    </source>
</evidence>
<feature type="region of interest" description="Disordered" evidence="11">
    <location>
        <begin position="519"/>
        <end position="542"/>
    </location>
</feature>
<dbReference type="GO" id="GO:0007165">
    <property type="term" value="P:signal transduction"/>
    <property type="evidence" value="ECO:0007669"/>
    <property type="project" value="UniProtKB-KW"/>
</dbReference>
<keyword evidence="17" id="KW-1185">Reference proteome</keyword>
<dbReference type="InterPro" id="IPR035965">
    <property type="entry name" value="PAS-like_dom_sf"/>
</dbReference>
<gene>
    <name evidence="16" type="ORF">SAMN05216204_11757</name>
</gene>
<dbReference type="CDD" id="cd11386">
    <property type="entry name" value="MCP_signal"/>
    <property type="match status" value="1"/>
</dbReference>
<keyword evidence="2" id="KW-1003">Cell membrane</keyword>
<evidence type="ECO:0000256" key="4">
    <source>
        <dbReference type="ARBA" id="ARBA00022500"/>
    </source>
</evidence>
<evidence type="ECO:0000256" key="2">
    <source>
        <dbReference type="ARBA" id="ARBA00022475"/>
    </source>
</evidence>
<feature type="domain" description="HAMP" evidence="15">
    <location>
        <begin position="211"/>
        <end position="263"/>
    </location>
</feature>
<evidence type="ECO:0000256" key="1">
    <source>
        <dbReference type="ARBA" id="ARBA00004429"/>
    </source>
</evidence>
<name>A0A1I1PX47_9BURK</name>
<proteinExistence type="inferred from homology"/>
<dbReference type="NCBIfam" id="TIGR00229">
    <property type="entry name" value="sensory_box"/>
    <property type="match status" value="1"/>
</dbReference>
<evidence type="ECO:0000256" key="12">
    <source>
        <dbReference type="SAM" id="Phobius"/>
    </source>
</evidence>